<dbReference type="EMBL" id="MFKF01000107">
    <property type="protein sequence ID" value="OGG54308.1"/>
    <property type="molecule type" value="Genomic_DNA"/>
</dbReference>
<reference evidence="2 3" key="1">
    <citation type="journal article" date="2016" name="Nat. Commun.">
        <title>Thousands of microbial genomes shed light on interconnected biogeochemical processes in an aquifer system.</title>
        <authorList>
            <person name="Anantharaman K."/>
            <person name="Brown C.T."/>
            <person name="Hug L.A."/>
            <person name="Sharon I."/>
            <person name="Castelle C.J."/>
            <person name="Probst A.J."/>
            <person name="Thomas B.C."/>
            <person name="Singh A."/>
            <person name="Wilkins M.J."/>
            <person name="Karaoz U."/>
            <person name="Brodie E.L."/>
            <person name="Williams K.H."/>
            <person name="Hubbard S.S."/>
            <person name="Banfield J.F."/>
        </authorList>
    </citation>
    <scope>NUCLEOTIDE SEQUENCE [LARGE SCALE GENOMIC DNA]</scope>
    <source>
        <strain evidence="3">RIFCSPLOWO2_12_FULL_64_10</strain>
    </source>
</reference>
<dbReference type="InterPro" id="IPR036465">
    <property type="entry name" value="vWFA_dom_sf"/>
</dbReference>
<gene>
    <name evidence="2" type="ORF">A3F84_14765</name>
</gene>
<dbReference type="PANTHER" id="PTHR33608:SF6">
    <property type="entry name" value="BLL2464 PROTEIN"/>
    <property type="match status" value="1"/>
</dbReference>
<evidence type="ECO:0000313" key="2">
    <source>
        <dbReference type="EMBL" id="OGG54308.1"/>
    </source>
</evidence>
<protein>
    <recommendedName>
        <fullName evidence="1">VWFA domain-containing protein</fullName>
    </recommendedName>
</protein>
<name>A0A1F6CYR6_HANXR</name>
<dbReference type="PROSITE" id="PS50234">
    <property type="entry name" value="VWFA"/>
    <property type="match status" value="1"/>
</dbReference>
<dbReference type="PANTHER" id="PTHR33608">
    <property type="entry name" value="BLL2464 PROTEIN"/>
    <property type="match status" value="1"/>
</dbReference>
<evidence type="ECO:0000259" key="1">
    <source>
        <dbReference type="PROSITE" id="PS50234"/>
    </source>
</evidence>
<proteinExistence type="predicted"/>
<organism evidence="2 3">
    <name type="scientific">Handelsmanbacteria sp. (strain RIFCSPLOWO2_12_FULL_64_10)</name>
    <dbReference type="NCBI Taxonomy" id="1817868"/>
    <lineage>
        <taxon>Bacteria</taxon>
        <taxon>Candidatus Handelsmaniibacteriota</taxon>
    </lineage>
</organism>
<evidence type="ECO:0000313" key="3">
    <source>
        <dbReference type="Proteomes" id="UP000178606"/>
    </source>
</evidence>
<accession>A0A1F6CYR6</accession>
<dbReference type="InterPro" id="IPR002035">
    <property type="entry name" value="VWF_A"/>
</dbReference>
<dbReference type="Proteomes" id="UP000178606">
    <property type="component" value="Unassembled WGS sequence"/>
</dbReference>
<dbReference type="Pfam" id="PF01882">
    <property type="entry name" value="DUF58"/>
    <property type="match status" value="1"/>
</dbReference>
<comment type="caution">
    <text evidence="2">The sequence shown here is derived from an EMBL/GenBank/DDBJ whole genome shotgun (WGS) entry which is preliminary data.</text>
</comment>
<dbReference type="SUPFAM" id="SSF53300">
    <property type="entry name" value="vWA-like"/>
    <property type="match status" value="1"/>
</dbReference>
<dbReference type="Gene3D" id="3.40.50.410">
    <property type="entry name" value="von Willebrand factor, type A domain"/>
    <property type="match status" value="1"/>
</dbReference>
<dbReference type="AlphaFoldDB" id="A0A1F6CYR6"/>
<sequence length="292" mass="33440">MIPKEILKKVRQIELRTRHLVNTVFSGEYHSVFKGRGVEFAEVREYLPGDDVRTIDWNVTARMGHPFVKVFDEERELTVVLLVDASASGDFGTVARMKGEIGVEMCALLAFSAIQNNDRVGLIIFTDEVERFIPPKKGKKHVLRVIRELYYFQPKGRGTDIAAALDYLNRVTTRRSVVFLVSDFFASGYEAALKVANRRHDLVAVTISDPREVELPDVGIVEVEDAETGEEVLIDTSDVRARRRFMNASEEARSARQRLFRSVGVDRVDVRTDRPYIEPLMRFFEARAKRFR</sequence>
<dbReference type="InterPro" id="IPR002881">
    <property type="entry name" value="DUF58"/>
</dbReference>
<feature type="domain" description="VWFA" evidence="1">
    <location>
        <begin position="78"/>
        <end position="263"/>
    </location>
</feature>
<dbReference type="SMART" id="SM00327">
    <property type="entry name" value="VWA"/>
    <property type="match status" value="1"/>
</dbReference>